<keyword evidence="3 8" id="KW-0963">Cytoplasm</keyword>
<keyword evidence="7 8" id="KW-0539">Nucleus</keyword>
<dbReference type="PIRSF" id="PIRSF038148">
    <property type="entry name" value="Arginine_N-mtfrase-2"/>
    <property type="match status" value="1"/>
</dbReference>
<dbReference type="PROSITE" id="PS50088">
    <property type="entry name" value="ANK_REPEAT"/>
    <property type="match status" value="1"/>
</dbReference>
<keyword evidence="12" id="KW-1185">Reference proteome</keyword>
<evidence type="ECO:0000256" key="6">
    <source>
        <dbReference type="ARBA" id="ARBA00022691"/>
    </source>
</evidence>
<dbReference type="PROSITE" id="PS51559">
    <property type="entry name" value="SAM_RMT2"/>
    <property type="match status" value="1"/>
</dbReference>
<dbReference type="OMA" id="YWVVDNY"/>
<dbReference type="AlphaFoldDB" id="A0A075AT31"/>
<reference evidence="11 12" key="1">
    <citation type="journal article" date="2013" name="Curr. Biol.">
        <title>Shared signatures of parasitism and phylogenomics unite Cryptomycota and microsporidia.</title>
        <authorList>
            <person name="James T.Y."/>
            <person name="Pelin A."/>
            <person name="Bonen L."/>
            <person name="Ahrendt S."/>
            <person name="Sain D."/>
            <person name="Corradi N."/>
            <person name="Stajich J.E."/>
        </authorList>
    </citation>
    <scope>NUCLEOTIDE SEQUENCE [LARGE SCALE GENOMIC DNA]</scope>
    <source>
        <strain evidence="11 12">CSF55</strain>
    </source>
</reference>
<dbReference type="SUPFAM" id="SSF48403">
    <property type="entry name" value="Ankyrin repeat"/>
    <property type="match status" value="1"/>
</dbReference>
<proteinExistence type="inferred from homology"/>
<organism evidence="11 12">
    <name type="scientific">Rozella allomycis (strain CSF55)</name>
    <dbReference type="NCBI Taxonomy" id="988480"/>
    <lineage>
        <taxon>Eukaryota</taxon>
        <taxon>Fungi</taxon>
        <taxon>Fungi incertae sedis</taxon>
        <taxon>Cryptomycota</taxon>
        <taxon>Cryptomycota incertae sedis</taxon>
        <taxon>Rozella</taxon>
    </lineage>
</organism>
<evidence type="ECO:0000313" key="12">
    <source>
        <dbReference type="Proteomes" id="UP000030755"/>
    </source>
</evidence>
<name>A0A075AT31_ROZAC</name>
<evidence type="ECO:0000256" key="3">
    <source>
        <dbReference type="ARBA" id="ARBA00022490"/>
    </source>
</evidence>
<dbReference type="PROSITE" id="PS50297">
    <property type="entry name" value="ANK_REP_REGION"/>
    <property type="match status" value="1"/>
</dbReference>
<evidence type="ECO:0000313" key="11">
    <source>
        <dbReference type="EMBL" id="EPZ33330.1"/>
    </source>
</evidence>
<dbReference type="InterPro" id="IPR029063">
    <property type="entry name" value="SAM-dependent_MTases_sf"/>
</dbReference>
<dbReference type="STRING" id="988480.A0A075AT31"/>
<sequence length="355" mass="41446">MTEDIIAHISETGPKLVCLIEKNSEIEEIKDFLEKHPESVHYRLPETLDSPLHIAVRQGSLAVVKSLIEYGHIWNEVNKDKISAGELAEKDSDIYEYLLNEGCRCEMILNLLERKNTEFENEYGESDNLTVQYLSNDITYSDGKLLDSEKNAVMMAWEAPLMKRHAEILVPRENEVHVLNIGFGLGIIDSYIQQRNPKSHTIIEAHPKVLEYMKNNGWYEKENVRILEGTWQDCLPKIMNENYEFCNLFDSIFFDTFSENYQALYKFHSFLPQILKEGGTYTFFNGLGGTNQFFYSVYSRIVDMDLAQLGFKVEFENISMNDLGDDIWQDTRREYWSLPVYMLPICILESMWEEE</sequence>
<dbReference type="InterPro" id="IPR017408">
    <property type="entry name" value="Arginine_N-MeTrfase_2"/>
</dbReference>
<dbReference type="PANTHER" id="PTHR32379">
    <property type="entry name" value="GUANIDINOACETATE N-METHYLTRANSFERASE"/>
    <property type="match status" value="1"/>
</dbReference>
<dbReference type="Gene3D" id="1.25.40.20">
    <property type="entry name" value="Ankyrin repeat-containing domain"/>
    <property type="match status" value="1"/>
</dbReference>
<keyword evidence="9" id="KW-0040">ANK repeat</keyword>
<keyword evidence="5 8" id="KW-0808">Transferase</keyword>
<dbReference type="OrthoDB" id="19014at2759"/>
<dbReference type="InterPro" id="IPR051038">
    <property type="entry name" value="RMT2/GAMT_Mtase"/>
</dbReference>
<evidence type="ECO:0000256" key="7">
    <source>
        <dbReference type="ARBA" id="ARBA00023242"/>
    </source>
</evidence>
<dbReference type="GO" id="GO:0005737">
    <property type="term" value="C:cytoplasm"/>
    <property type="evidence" value="ECO:0007669"/>
    <property type="project" value="UniProtKB-SubCell"/>
</dbReference>
<feature type="domain" description="RMT2" evidence="10">
    <location>
        <begin position="126"/>
        <end position="355"/>
    </location>
</feature>
<dbReference type="EC" id="2.1.1.-" evidence="8"/>
<dbReference type="InterPro" id="IPR026480">
    <property type="entry name" value="RMT2_dom"/>
</dbReference>
<dbReference type="Proteomes" id="UP000030755">
    <property type="component" value="Unassembled WGS sequence"/>
</dbReference>
<dbReference type="Pfam" id="PF00023">
    <property type="entry name" value="Ank"/>
    <property type="match status" value="1"/>
</dbReference>
<dbReference type="EMBL" id="KE561067">
    <property type="protein sequence ID" value="EPZ33330.1"/>
    <property type="molecule type" value="Genomic_DNA"/>
</dbReference>
<evidence type="ECO:0000256" key="1">
    <source>
        <dbReference type="ARBA" id="ARBA00002207"/>
    </source>
</evidence>
<dbReference type="HOGENOM" id="CLU_033831_1_1_1"/>
<evidence type="ECO:0000256" key="9">
    <source>
        <dbReference type="PROSITE-ProRule" id="PRU00023"/>
    </source>
</evidence>
<dbReference type="Gene3D" id="3.40.50.150">
    <property type="entry name" value="Vaccinia Virus protein VP39"/>
    <property type="match status" value="1"/>
</dbReference>
<evidence type="ECO:0000256" key="8">
    <source>
        <dbReference type="PIRNR" id="PIRNR038148"/>
    </source>
</evidence>
<dbReference type="CDD" id="cd02440">
    <property type="entry name" value="AdoMet_MTases"/>
    <property type="match status" value="1"/>
</dbReference>
<keyword evidence="4 8" id="KW-0489">Methyltransferase</keyword>
<dbReference type="GO" id="GO:0032259">
    <property type="term" value="P:methylation"/>
    <property type="evidence" value="ECO:0007669"/>
    <property type="project" value="UniProtKB-KW"/>
</dbReference>
<evidence type="ECO:0000256" key="4">
    <source>
        <dbReference type="ARBA" id="ARBA00022603"/>
    </source>
</evidence>
<dbReference type="InterPro" id="IPR002110">
    <property type="entry name" value="Ankyrin_rpt"/>
</dbReference>
<accession>A0A075AT31</accession>
<dbReference type="PANTHER" id="PTHR32379:SF1">
    <property type="entry name" value="GUANIDINOACETATE N-METHYLTRANSFERASE"/>
    <property type="match status" value="1"/>
</dbReference>
<keyword evidence="6" id="KW-0949">S-adenosyl-L-methionine</keyword>
<protein>
    <recommendedName>
        <fullName evidence="8">Arginine N-methyltransferase 2</fullName>
        <ecNumber evidence="8">2.1.1.-</ecNumber>
    </recommendedName>
</protein>
<comment type="similarity">
    <text evidence="8">Belongs to the class I-like SAM-binding methyltransferase superfamily. RMT2 methyltransferase family.</text>
</comment>
<dbReference type="SUPFAM" id="SSF53335">
    <property type="entry name" value="S-adenosyl-L-methionine-dependent methyltransferases"/>
    <property type="match status" value="1"/>
</dbReference>
<comment type="subunit">
    <text evidence="2 8">Monomer.</text>
</comment>
<comment type="subcellular location">
    <subcellularLocation>
        <location evidence="8">Cytoplasm</location>
    </subcellularLocation>
    <subcellularLocation>
        <location evidence="8">Nucleus</location>
    </subcellularLocation>
</comment>
<evidence type="ECO:0000256" key="2">
    <source>
        <dbReference type="ARBA" id="ARBA00011245"/>
    </source>
</evidence>
<evidence type="ECO:0000259" key="10">
    <source>
        <dbReference type="PROSITE" id="PS51559"/>
    </source>
</evidence>
<evidence type="ECO:0000256" key="5">
    <source>
        <dbReference type="ARBA" id="ARBA00022679"/>
    </source>
</evidence>
<dbReference type="InterPro" id="IPR036770">
    <property type="entry name" value="Ankyrin_rpt-contain_sf"/>
</dbReference>
<dbReference type="GO" id="GO:0019702">
    <property type="term" value="F:protein arginine N5-methyltransferase activity"/>
    <property type="evidence" value="ECO:0007669"/>
    <property type="project" value="EnsemblFungi"/>
</dbReference>
<dbReference type="GO" id="GO:0005634">
    <property type="term" value="C:nucleus"/>
    <property type="evidence" value="ECO:0007669"/>
    <property type="project" value="UniProtKB-SubCell"/>
</dbReference>
<feature type="repeat" description="ANK" evidence="9">
    <location>
        <begin position="47"/>
        <end position="79"/>
    </location>
</feature>
<comment type="function">
    <text evidence="1 8">S-adenosyl-L-methionine-dependent protein-arginine N-methyltransferase that methylates the delta-nitrogen atom of arginine residues to form N5-methylarginine (type IV) in target proteins. Monomethylates ribosomal protein L12.</text>
</comment>
<gene>
    <name evidence="11" type="ORF">O9G_001742</name>
</gene>